<dbReference type="InterPro" id="IPR013083">
    <property type="entry name" value="Znf_RING/FYVE/PHD"/>
</dbReference>
<dbReference type="InterPro" id="IPR017455">
    <property type="entry name" value="Znf_FYVE-rel"/>
</dbReference>
<name>A0A7R9L331_9ACAR</name>
<feature type="domain" description="FYVE-type" evidence="5">
    <location>
        <begin position="239"/>
        <end position="299"/>
    </location>
</feature>
<dbReference type="EMBL" id="OC868788">
    <property type="protein sequence ID" value="CAD7634227.1"/>
    <property type="molecule type" value="Genomic_DNA"/>
</dbReference>
<dbReference type="PANTHER" id="PTHR46624">
    <property type="entry name" value="AGAP002036-PA"/>
    <property type="match status" value="1"/>
</dbReference>
<dbReference type="InterPro" id="IPR000306">
    <property type="entry name" value="Znf_FYVE"/>
</dbReference>
<evidence type="ECO:0000256" key="2">
    <source>
        <dbReference type="ARBA" id="ARBA00022771"/>
    </source>
</evidence>
<dbReference type="Pfam" id="PF01363">
    <property type="entry name" value="FYVE"/>
    <property type="match status" value="2"/>
</dbReference>
<keyword evidence="3" id="KW-0862">Zinc</keyword>
<dbReference type="SUPFAM" id="SSF57903">
    <property type="entry name" value="FYVE/PHD zinc finger"/>
    <property type="match status" value="2"/>
</dbReference>
<accession>A0A7R9L331</accession>
<dbReference type="GO" id="GO:0005811">
    <property type="term" value="C:lipid droplet"/>
    <property type="evidence" value="ECO:0007669"/>
    <property type="project" value="TreeGrafter"/>
</dbReference>
<proteinExistence type="predicted"/>
<evidence type="ECO:0000256" key="3">
    <source>
        <dbReference type="ARBA" id="ARBA00022833"/>
    </source>
</evidence>
<dbReference type="SMART" id="SM00064">
    <property type="entry name" value="FYVE"/>
    <property type="match status" value="2"/>
</dbReference>
<dbReference type="CDD" id="cd15734">
    <property type="entry name" value="FYVE_ZFYV1"/>
    <property type="match status" value="1"/>
</dbReference>
<evidence type="ECO:0000313" key="6">
    <source>
        <dbReference type="EMBL" id="CAD7634227.1"/>
    </source>
</evidence>
<dbReference type="InterPro" id="IPR042427">
    <property type="entry name" value="ZFYV1"/>
</dbReference>
<organism evidence="6">
    <name type="scientific">Medioppia subpectinata</name>
    <dbReference type="NCBI Taxonomy" id="1979941"/>
    <lineage>
        <taxon>Eukaryota</taxon>
        <taxon>Metazoa</taxon>
        <taxon>Ecdysozoa</taxon>
        <taxon>Arthropoda</taxon>
        <taxon>Chelicerata</taxon>
        <taxon>Arachnida</taxon>
        <taxon>Acari</taxon>
        <taxon>Acariformes</taxon>
        <taxon>Sarcoptiformes</taxon>
        <taxon>Oribatida</taxon>
        <taxon>Brachypylina</taxon>
        <taxon>Oppioidea</taxon>
        <taxon>Oppiidae</taxon>
        <taxon>Medioppia</taxon>
    </lineage>
</organism>
<dbReference type="GO" id="GO:0005547">
    <property type="term" value="F:phosphatidylinositol-3,4,5-trisphosphate binding"/>
    <property type="evidence" value="ECO:0007669"/>
    <property type="project" value="TreeGrafter"/>
</dbReference>
<sequence>GEINTVIPKTTASDESSLLGIAKYAWSGYILECKVCGVIYRSRQYWYGNKEPTEQSVVRTEIQHVWPDEPIPSQGSQNVGQRAIDTLSYVTTNVSQMTARPSKVLADWMADKIAPSYWVPNNRILHCGGCDKEFEQLDQKHHCRLCGHGFCEDCSSKSRPVPERGWGDQPVRVCDQCFEKGEKSVETANAEVMPRIMGELVQNTIGNLVSATVIYPREMFDFSKEWIKESARPDYWVPDKDITHCLVCKEEFNDKLAIHHCRACGQGVCDGCSQTRQTVPERGWDQAVRICNDCQKKMSVNSVQG</sequence>
<feature type="non-terminal residue" evidence="6">
    <location>
        <position position="1"/>
    </location>
</feature>
<keyword evidence="2 4" id="KW-0863">Zinc-finger</keyword>
<dbReference type="Proteomes" id="UP000759131">
    <property type="component" value="Unassembled WGS sequence"/>
</dbReference>
<dbReference type="EMBL" id="CAJPIZ010014213">
    <property type="protein sequence ID" value="CAG2114657.1"/>
    <property type="molecule type" value="Genomic_DNA"/>
</dbReference>
<dbReference type="GO" id="GO:0043325">
    <property type="term" value="F:phosphatidylinositol-3,4-bisphosphate binding"/>
    <property type="evidence" value="ECO:0007669"/>
    <property type="project" value="TreeGrafter"/>
</dbReference>
<dbReference type="InterPro" id="IPR011011">
    <property type="entry name" value="Znf_FYVE_PHD"/>
</dbReference>
<evidence type="ECO:0000259" key="5">
    <source>
        <dbReference type="PROSITE" id="PS50178"/>
    </source>
</evidence>
<dbReference type="GO" id="GO:0140042">
    <property type="term" value="P:lipid droplet formation"/>
    <property type="evidence" value="ECO:0007669"/>
    <property type="project" value="TreeGrafter"/>
</dbReference>
<dbReference type="AlphaFoldDB" id="A0A7R9L331"/>
<dbReference type="GO" id="GO:0008270">
    <property type="term" value="F:zinc ion binding"/>
    <property type="evidence" value="ECO:0007669"/>
    <property type="project" value="UniProtKB-KW"/>
</dbReference>
<evidence type="ECO:0000256" key="4">
    <source>
        <dbReference type="PROSITE-ProRule" id="PRU00091"/>
    </source>
</evidence>
<feature type="domain" description="FYVE-type" evidence="5">
    <location>
        <begin position="121"/>
        <end position="182"/>
    </location>
</feature>
<dbReference type="GO" id="GO:0032266">
    <property type="term" value="F:phosphatidylinositol-3-phosphate binding"/>
    <property type="evidence" value="ECO:0007669"/>
    <property type="project" value="TreeGrafter"/>
</dbReference>
<dbReference type="PROSITE" id="PS50178">
    <property type="entry name" value="ZF_FYVE"/>
    <property type="match status" value="2"/>
</dbReference>
<evidence type="ECO:0000256" key="1">
    <source>
        <dbReference type="ARBA" id="ARBA00022723"/>
    </source>
</evidence>
<dbReference type="Gene3D" id="3.30.40.10">
    <property type="entry name" value="Zinc/RING finger domain, C3HC4 (zinc finger)"/>
    <property type="match status" value="2"/>
</dbReference>
<keyword evidence="1" id="KW-0479">Metal-binding</keyword>
<evidence type="ECO:0000313" key="7">
    <source>
        <dbReference type="Proteomes" id="UP000759131"/>
    </source>
</evidence>
<dbReference type="OrthoDB" id="68108at2759"/>
<protein>
    <recommendedName>
        <fullName evidence="5">FYVE-type domain-containing protein</fullName>
    </recommendedName>
</protein>
<keyword evidence="7" id="KW-1185">Reference proteome</keyword>
<dbReference type="PANTHER" id="PTHR46624:SF4">
    <property type="entry name" value="FYVE-TYPE DOMAIN-CONTAINING PROTEIN"/>
    <property type="match status" value="1"/>
</dbReference>
<dbReference type="GO" id="GO:0005545">
    <property type="term" value="F:1-phosphatidylinositol binding"/>
    <property type="evidence" value="ECO:0007669"/>
    <property type="project" value="TreeGrafter"/>
</dbReference>
<reference evidence="6" key="1">
    <citation type="submission" date="2020-11" db="EMBL/GenBank/DDBJ databases">
        <authorList>
            <person name="Tran Van P."/>
        </authorList>
    </citation>
    <scope>NUCLEOTIDE SEQUENCE</scope>
</reference>
<gene>
    <name evidence="6" type="ORF">OSB1V03_LOCUS14623</name>
</gene>